<dbReference type="Gene3D" id="1.25.40.10">
    <property type="entry name" value="Tetratricopeptide repeat domain"/>
    <property type="match status" value="1"/>
</dbReference>
<dbReference type="OrthoDB" id="20872at2759"/>
<dbReference type="InterPro" id="IPR056681">
    <property type="entry name" value="DUF7779"/>
</dbReference>
<dbReference type="SUPFAM" id="SSF48452">
    <property type="entry name" value="TPR-like"/>
    <property type="match status" value="1"/>
</dbReference>
<keyword evidence="5" id="KW-1185">Reference proteome</keyword>
<accession>A0A9P4Q239</accession>
<dbReference type="AlphaFoldDB" id="A0A9P4Q239"/>
<organism evidence="4 5">
    <name type="scientific">Polychaeton citri CBS 116435</name>
    <dbReference type="NCBI Taxonomy" id="1314669"/>
    <lineage>
        <taxon>Eukaryota</taxon>
        <taxon>Fungi</taxon>
        <taxon>Dikarya</taxon>
        <taxon>Ascomycota</taxon>
        <taxon>Pezizomycotina</taxon>
        <taxon>Dothideomycetes</taxon>
        <taxon>Dothideomycetidae</taxon>
        <taxon>Capnodiales</taxon>
        <taxon>Capnodiaceae</taxon>
        <taxon>Polychaeton</taxon>
    </lineage>
</organism>
<proteinExistence type="predicted"/>
<name>A0A9P4Q239_9PEZI</name>
<dbReference type="InterPro" id="IPR027417">
    <property type="entry name" value="P-loop_NTPase"/>
</dbReference>
<evidence type="ECO:0000259" key="3">
    <source>
        <dbReference type="Pfam" id="PF25000"/>
    </source>
</evidence>
<dbReference type="SUPFAM" id="SSF52540">
    <property type="entry name" value="P-loop containing nucleoside triphosphate hydrolases"/>
    <property type="match status" value="1"/>
</dbReference>
<dbReference type="Pfam" id="PF06985">
    <property type="entry name" value="HET"/>
    <property type="match status" value="1"/>
</dbReference>
<dbReference type="InterPro" id="IPR002182">
    <property type="entry name" value="NB-ARC"/>
</dbReference>
<dbReference type="Gene3D" id="3.40.50.300">
    <property type="entry name" value="P-loop containing nucleotide triphosphate hydrolases"/>
    <property type="match status" value="1"/>
</dbReference>
<sequence length="790" mass="89853">MRLLEVNTLTFTEFYPPNIPKYAIASHRWVAGTEVMLSSVQDGKEKHSLGYQKVKGFAKYVRTQIPDLKWLWIDTCCINQHSDRELSEAINSMFRWYRDAEVCLAYLQDVPAVTDAAPTFEKSTWFSRGWTLQELLAPAIVIFLSEDWQVIGHKGKPRSSVPMQAGTPLESRIANITGIPESILQDYDKSHSLSTEEKLKWMEHRQTTREEDSSYCLLGILGVGMNIRYGEGREKTRERLLKKARLRGRDIVLGENHHGIECGQNFGSIYFASKQSETRPKPSSNIPFRRDANFVKRATLTNQIRQKLLAPAGRVALVGLGGVGKSQLAIEYAHQLRQQSPQTWMFWVHASNTARFEQSMRDVANQLGIDERQDPDVDYLQLLQNWLRNESKGNWFMVLDNADDASFLLEPLATLGTAQPTRSRIGYIPSCDHGSVMITTRSEGEALKLVYKTEVLSVSPMSEEEAEELLESKLGQPSPHNRNLVQALDCIPLAISQAAAYIQERAPRCSVQQYREEIERSRVSRSSLLRRHIPLPDRDLEATNAVMLTWQISFEHIYRTQRSAAELLSTMSLCDRLGIPETLLRADVGNSDFSITSSVFEDDIVTLRNFSFVSSTIDPQSWEMHRLVQDATQAWLADRGRFDEVFSRFIHHLSKLFPSGEFENRPLCRMLFPHAMSAAEQKPASESTQIEWALLMYNLAWYTLQQGDYVNALTTAMNSMTARSEQLGGEDGLTLLSIEMDAEQLEVKVMEMSKAKLGPDHPSTLTSMNNLAALYFDQERWAEAEELHRL</sequence>
<dbReference type="PANTHER" id="PTHR10622:SF11">
    <property type="entry name" value="HET-DOMAIN-CONTAINING PROTEIN"/>
    <property type="match status" value="1"/>
</dbReference>
<dbReference type="GO" id="GO:0043531">
    <property type="term" value="F:ADP binding"/>
    <property type="evidence" value="ECO:0007669"/>
    <property type="project" value="InterPro"/>
</dbReference>
<dbReference type="Pfam" id="PF25000">
    <property type="entry name" value="DUF7779"/>
    <property type="match status" value="1"/>
</dbReference>
<comment type="caution">
    <text evidence="4">The sequence shown here is derived from an EMBL/GenBank/DDBJ whole genome shotgun (WGS) entry which is preliminary data.</text>
</comment>
<protein>
    <submittedName>
        <fullName evidence="4">HET-domain-containing protein</fullName>
    </submittedName>
</protein>
<evidence type="ECO:0000313" key="5">
    <source>
        <dbReference type="Proteomes" id="UP000799441"/>
    </source>
</evidence>
<dbReference type="PANTHER" id="PTHR10622">
    <property type="entry name" value="HET DOMAIN-CONTAINING PROTEIN"/>
    <property type="match status" value="1"/>
</dbReference>
<evidence type="ECO:0000259" key="1">
    <source>
        <dbReference type="Pfam" id="PF00931"/>
    </source>
</evidence>
<evidence type="ECO:0000313" key="4">
    <source>
        <dbReference type="EMBL" id="KAF2718075.1"/>
    </source>
</evidence>
<feature type="domain" description="DUF7779" evidence="3">
    <location>
        <begin position="560"/>
        <end position="637"/>
    </location>
</feature>
<dbReference type="Pfam" id="PF00931">
    <property type="entry name" value="NB-ARC"/>
    <property type="match status" value="1"/>
</dbReference>
<evidence type="ECO:0000259" key="2">
    <source>
        <dbReference type="Pfam" id="PF06985"/>
    </source>
</evidence>
<dbReference type="Pfam" id="PF13424">
    <property type="entry name" value="TPR_12"/>
    <property type="match status" value="1"/>
</dbReference>
<feature type="domain" description="NB-ARC" evidence="1">
    <location>
        <begin position="300"/>
        <end position="475"/>
    </location>
</feature>
<dbReference type="InterPro" id="IPR011990">
    <property type="entry name" value="TPR-like_helical_dom_sf"/>
</dbReference>
<feature type="domain" description="Heterokaryon incompatibility" evidence="2">
    <location>
        <begin position="54"/>
        <end position="109"/>
    </location>
</feature>
<dbReference type="Proteomes" id="UP000799441">
    <property type="component" value="Unassembled WGS sequence"/>
</dbReference>
<dbReference type="InterPro" id="IPR010730">
    <property type="entry name" value="HET"/>
</dbReference>
<gene>
    <name evidence="4" type="ORF">K431DRAFT_288026</name>
</gene>
<reference evidence="4" key="1">
    <citation type="journal article" date="2020" name="Stud. Mycol.">
        <title>101 Dothideomycetes genomes: a test case for predicting lifestyles and emergence of pathogens.</title>
        <authorList>
            <person name="Haridas S."/>
            <person name="Albert R."/>
            <person name="Binder M."/>
            <person name="Bloem J."/>
            <person name="Labutti K."/>
            <person name="Salamov A."/>
            <person name="Andreopoulos B."/>
            <person name="Baker S."/>
            <person name="Barry K."/>
            <person name="Bills G."/>
            <person name="Bluhm B."/>
            <person name="Cannon C."/>
            <person name="Castanera R."/>
            <person name="Culley D."/>
            <person name="Daum C."/>
            <person name="Ezra D."/>
            <person name="Gonzalez J."/>
            <person name="Henrissat B."/>
            <person name="Kuo A."/>
            <person name="Liang C."/>
            <person name="Lipzen A."/>
            <person name="Lutzoni F."/>
            <person name="Magnuson J."/>
            <person name="Mondo S."/>
            <person name="Nolan M."/>
            <person name="Ohm R."/>
            <person name="Pangilinan J."/>
            <person name="Park H.-J."/>
            <person name="Ramirez L."/>
            <person name="Alfaro M."/>
            <person name="Sun H."/>
            <person name="Tritt A."/>
            <person name="Yoshinaga Y."/>
            <person name="Zwiers L.-H."/>
            <person name="Turgeon B."/>
            <person name="Goodwin S."/>
            <person name="Spatafora J."/>
            <person name="Crous P."/>
            <person name="Grigoriev I."/>
        </authorList>
    </citation>
    <scope>NUCLEOTIDE SEQUENCE</scope>
    <source>
        <strain evidence="4">CBS 116435</strain>
    </source>
</reference>
<dbReference type="EMBL" id="MU003831">
    <property type="protein sequence ID" value="KAF2718075.1"/>
    <property type="molecule type" value="Genomic_DNA"/>
</dbReference>